<proteinExistence type="predicted"/>
<keyword evidence="2" id="KW-1185">Reference proteome</keyword>
<protein>
    <submittedName>
        <fullName evidence="1">Uncharacterized protein</fullName>
    </submittedName>
</protein>
<evidence type="ECO:0000313" key="2">
    <source>
        <dbReference type="Proteomes" id="UP001056978"/>
    </source>
</evidence>
<name>A0ACB9YE97_PLABR</name>
<gene>
    <name evidence="1" type="ORF">MKS88_001500</name>
</gene>
<dbReference type="EMBL" id="CM043773">
    <property type="protein sequence ID" value="KAI4840142.1"/>
    <property type="molecule type" value="Genomic_DNA"/>
</dbReference>
<organism evidence="1 2">
    <name type="scientific">Plasmodium brasilianum</name>
    <dbReference type="NCBI Taxonomy" id="5824"/>
    <lineage>
        <taxon>Eukaryota</taxon>
        <taxon>Sar</taxon>
        <taxon>Alveolata</taxon>
        <taxon>Apicomplexa</taxon>
        <taxon>Aconoidasida</taxon>
        <taxon>Haemosporida</taxon>
        <taxon>Plasmodiidae</taxon>
        <taxon>Plasmodium</taxon>
        <taxon>Plasmodium (Plasmodium)</taxon>
    </lineage>
</organism>
<dbReference type="Proteomes" id="UP001056978">
    <property type="component" value="Chromosome 5"/>
</dbReference>
<accession>A0ACB9YE97</accession>
<comment type="caution">
    <text evidence="1">The sequence shown here is derived from an EMBL/GenBank/DDBJ whole genome shotgun (WGS) entry which is preliminary data.</text>
</comment>
<sequence length="380" mass="44474">MNTPHTHIPFYNNQCFFTKNVEPKKHNVNPFSNRETNGPRKLFSFPQMKANGHSNNNTHLKMNRNITFSIPLNMERRINSKQSNSGKKYFNNIASIDNNCIQNINFNESNKNADSQIKGQRVYKPRTSKSLFNLQNFKKKMNNSYNIYIEKCSRVIIFDLDDTLIPTCWIRSALLSKRNPNYDQALRELQKEIHLNKKYNFESAVCSVIHLAISMSHTVFIVTNARSDTWVETVRWLFPQFSKLLDECHIPIIRTDQYMEPSPLNVFEYFRYWMNAKKKKFDEILKDHCSFYHEFIANKIDFISLGDTEFEEVAAYELQSSNKNLIKRAFNVKVQTGLCIEDFIGQLKLIQVALSIVAKGSYDYKYLALSGSVQIKIFPF</sequence>
<reference evidence="1" key="1">
    <citation type="submission" date="2022-06" db="EMBL/GenBank/DDBJ databases">
        <title>The First Complete Genome of the Simian Malaria Parasite Plasmodium brasilianum.</title>
        <authorList>
            <person name="Bajic M."/>
            <person name="Ravishankar S."/>
        </authorList>
    </citation>
    <scope>NUCLEOTIDE SEQUENCE</scope>
    <source>
        <strain evidence="1">Bolivian I</strain>
    </source>
</reference>
<evidence type="ECO:0000313" key="1">
    <source>
        <dbReference type="EMBL" id="KAI4840142.1"/>
    </source>
</evidence>